<sequence>MEARHCAAAELRLTEVTAAGDGDVTPLKNAFATSNSYSSAAITKINKAVRNNAPSNLGQLILDDETKSKIGLSHLGQENGYLRLRSLHPERLQIDSWSWIINVIDPFFIDSVSYAKFKIGGGVAFSNILSKTLDEVKHEKTLAEKVDTPQKHSSGGRRLSDGAELPSWELVFSMI</sequence>
<organism evidence="1 2">
    <name type="scientific">Buddleja alternifolia</name>
    <dbReference type="NCBI Taxonomy" id="168488"/>
    <lineage>
        <taxon>Eukaryota</taxon>
        <taxon>Viridiplantae</taxon>
        <taxon>Streptophyta</taxon>
        <taxon>Embryophyta</taxon>
        <taxon>Tracheophyta</taxon>
        <taxon>Spermatophyta</taxon>
        <taxon>Magnoliopsida</taxon>
        <taxon>eudicotyledons</taxon>
        <taxon>Gunneridae</taxon>
        <taxon>Pentapetalae</taxon>
        <taxon>asterids</taxon>
        <taxon>lamiids</taxon>
        <taxon>Lamiales</taxon>
        <taxon>Scrophulariaceae</taxon>
        <taxon>Buddlejeae</taxon>
        <taxon>Buddleja</taxon>
    </lineage>
</organism>
<evidence type="ECO:0000313" key="2">
    <source>
        <dbReference type="Proteomes" id="UP000826271"/>
    </source>
</evidence>
<dbReference type="AlphaFoldDB" id="A0AAV6WBA2"/>
<gene>
    <name evidence="1" type="ORF">BUALT_Bualt18G0055400</name>
</gene>
<accession>A0AAV6WBA2</accession>
<comment type="caution">
    <text evidence="1">The sequence shown here is derived from an EMBL/GenBank/DDBJ whole genome shotgun (WGS) entry which is preliminary data.</text>
</comment>
<protein>
    <submittedName>
        <fullName evidence="1">Uncharacterized protein</fullName>
    </submittedName>
</protein>
<dbReference type="Proteomes" id="UP000826271">
    <property type="component" value="Unassembled WGS sequence"/>
</dbReference>
<keyword evidence="2" id="KW-1185">Reference proteome</keyword>
<reference evidence="1" key="1">
    <citation type="submission" date="2019-10" db="EMBL/GenBank/DDBJ databases">
        <authorList>
            <person name="Zhang R."/>
            <person name="Pan Y."/>
            <person name="Wang J."/>
            <person name="Ma R."/>
            <person name="Yu S."/>
        </authorList>
    </citation>
    <scope>NUCLEOTIDE SEQUENCE</scope>
    <source>
        <strain evidence="1">LA-IB0</strain>
        <tissue evidence="1">Leaf</tissue>
    </source>
</reference>
<dbReference type="EMBL" id="WHWC01000018">
    <property type="protein sequence ID" value="KAG8364984.1"/>
    <property type="molecule type" value="Genomic_DNA"/>
</dbReference>
<evidence type="ECO:0000313" key="1">
    <source>
        <dbReference type="EMBL" id="KAG8364984.1"/>
    </source>
</evidence>
<name>A0AAV6WBA2_9LAMI</name>
<proteinExistence type="predicted"/>